<keyword evidence="1" id="KW-0812">Transmembrane</keyword>
<keyword evidence="1" id="KW-0472">Membrane</keyword>
<keyword evidence="3" id="KW-1185">Reference proteome</keyword>
<feature type="transmembrane region" description="Helical" evidence="1">
    <location>
        <begin position="78"/>
        <end position="98"/>
    </location>
</feature>
<dbReference type="Proteomes" id="UP000327044">
    <property type="component" value="Unassembled WGS sequence"/>
</dbReference>
<comment type="caution">
    <text evidence="2">The sequence shown here is derived from an EMBL/GenBank/DDBJ whole genome shotgun (WGS) entry which is preliminary data.</text>
</comment>
<name>A0A5N4AHE2_PHOPY</name>
<evidence type="ECO:0000256" key="1">
    <source>
        <dbReference type="SAM" id="Phobius"/>
    </source>
</evidence>
<feature type="transmembrane region" description="Helical" evidence="1">
    <location>
        <begin position="12"/>
        <end position="32"/>
    </location>
</feature>
<sequence length="137" mass="15434">MPKTLIALFKELGFLLKIIELVFCVINCVLISRCAISWCFRKGLLEMNIACAYGYTLVLVAIIMAYAFDEPHRSTEKAFLLVGCVLSMITGIFTLVQFKTRVKLTEVCHQADIVMVGICTIVGGGFMLIDYLRQLQW</sequence>
<evidence type="ECO:0000313" key="2">
    <source>
        <dbReference type="EMBL" id="KAB0796737.1"/>
    </source>
</evidence>
<organism evidence="2 3">
    <name type="scientific">Photinus pyralis</name>
    <name type="common">Common eastern firefly</name>
    <name type="synonym">Lampyris pyralis</name>
    <dbReference type="NCBI Taxonomy" id="7054"/>
    <lineage>
        <taxon>Eukaryota</taxon>
        <taxon>Metazoa</taxon>
        <taxon>Ecdysozoa</taxon>
        <taxon>Arthropoda</taxon>
        <taxon>Hexapoda</taxon>
        <taxon>Insecta</taxon>
        <taxon>Pterygota</taxon>
        <taxon>Neoptera</taxon>
        <taxon>Endopterygota</taxon>
        <taxon>Coleoptera</taxon>
        <taxon>Polyphaga</taxon>
        <taxon>Elateriformia</taxon>
        <taxon>Elateroidea</taxon>
        <taxon>Lampyridae</taxon>
        <taxon>Lampyrinae</taxon>
        <taxon>Photinus</taxon>
    </lineage>
</organism>
<protein>
    <recommendedName>
        <fullName evidence="4">MARVEL domain-containing protein</fullName>
    </recommendedName>
</protein>
<dbReference type="InParanoid" id="A0A5N4AHE2"/>
<accession>A0A5N4AHE2</accession>
<evidence type="ECO:0000313" key="3">
    <source>
        <dbReference type="Proteomes" id="UP000327044"/>
    </source>
</evidence>
<feature type="transmembrane region" description="Helical" evidence="1">
    <location>
        <begin position="110"/>
        <end position="129"/>
    </location>
</feature>
<reference evidence="2 3" key="1">
    <citation type="journal article" date="2018" name="Elife">
        <title>Firefly genomes illuminate parallel origins of bioluminescence in beetles.</title>
        <authorList>
            <person name="Fallon T.R."/>
            <person name="Lower S.E."/>
            <person name="Chang C.H."/>
            <person name="Bessho-Uehara M."/>
            <person name="Martin G.J."/>
            <person name="Bewick A.J."/>
            <person name="Behringer M."/>
            <person name="Debat H.J."/>
            <person name="Wong I."/>
            <person name="Day J.C."/>
            <person name="Suvorov A."/>
            <person name="Silva C.J."/>
            <person name="Stanger-Hall K.F."/>
            <person name="Hall D.W."/>
            <person name="Schmitz R.J."/>
            <person name="Nelson D.R."/>
            <person name="Lewis S.M."/>
            <person name="Shigenobu S."/>
            <person name="Bybee S.M."/>
            <person name="Larracuente A.M."/>
            <person name="Oba Y."/>
            <person name="Weng J.K."/>
        </authorList>
    </citation>
    <scope>NUCLEOTIDE SEQUENCE [LARGE SCALE GENOMIC DNA]</scope>
    <source>
        <strain evidence="2">1611_PpyrPB1</strain>
        <tissue evidence="2">Whole body</tissue>
    </source>
</reference>
<keyword evidence="1" id="KW-1133">Transmembrane helix</keyword>
<gene>
    <name evidence="2" type="ORF">PPYR_10798</name>
</gene>
<proteinExistence type="predicted"/>
<feature type="transmembrane region" description="Helical" evidence="1">
    <location>
        <begin position="44"/>
        <end position="66"/>
    </location>
</feature>
<dbReference type="EMBL" id="VVIM01000007">
    <property type="protein sequence ID" value="KAB0796737.1"/>
    <property type="molecule type" value="Genomic_DNA"/>
</dbReference>
<evidence type="ECO:0008006" key="4">
    <source>
        <dbReference type="Google" id="ProtNLM"/>
    </source>
</evidence>
<dbReference type="AlphaFoldDB" id="A0A5N4AHE2"/>